<dbReference type="OrthoDB" id="6140662at2759"/>
<dbReference type="Proteomes" id="UP000694844">
    <property type="component" value="Chromosome 5"/>
</dbReference>
<feature type="region of interest" description="Disordered" evidence="2">
    <location>
        <begin position="1"/>
        <end position="55"/>
    </location>
</feature>
<gene>
    <name evidence="4" type="primary">LOC111133849</name>
</gene>
<evidence type="ECO:0000313" key="4">
    <source>
        <dbReference type="RefSeq" id="XP_022338254.1"/>
    </source>
</evidence>
<keyword evidence="3" id="KW-1185">Reference proteome</keyword>
<evidence type="ECO:0000313" key="3">
    <source>
        <dbReference type="Proteomes" id="UP000694844"/>
    </source>
</evidence>
<evidence type="ECO:0000256" key="2">
    <source>
        <dbReference type="SAM" id="MobiDB-lite"/>
    </source>
</evidence>
<comment type="similarity">
    <text evidence="1">Belongs to the cornifelin family.</text>
</comment>
<dbReference type="AlphaFoldDB" id="A0A8B8EF09"/>
<feature type="compositionally biased region" description="Pro residues" evidence="2">
    <location>
        <begin position="32"/>
        <end position="45"/>
    </location>
</feature>
<dbReference type="KEGG" id="cvn:111133849"/>
<dbReference type="NCBIfam" id="TIGR01571">
    <property type="entry name" value="A_thal_Cys_rich"/>
    <property type="match status" value="1"/>
</dbReference>
<dbReference type="Pfam" id="PF04749">
    <property type="entry name" value="PLAC8"/>
    <property type="match status" value="1"/>
</dbReference>
<sequence>MAEKRSDYPPSSPPPQNVVQPYGQGPSQPYGQGPPPGYNYPPPSGPITGQPGVAHPTGFHSTNTTVVVQQAAAPVTPGYRQWSTGICGCFEDMGSCCAVTWCSSVYLYYLANKMGESCCLPCAIAGYGSLIPLRTKIRAENKIHGSICDDCCMVCWCPLCVMCQLSREQDFVSMNQQIVR</sequence>
<dbReference type="InterPro" id="IPR006461">
    <property type="entry name" value="PLAC_motif_containing"/>
</dbReference>
<accession>A0A8B8EF09</accession>
<dbReference type="GeneID" id="111133849"/>
<proteinExistence type="inferred from homology"/>
<organism evidence="3 4">
    <name type="scientific">Crassostrea virginica</name>
    <name type="common">Eastern oyster</name>
    <dbReference type="NCBI Taxonomy" id="6565"/>
    <lineage>
        <taxon>Eukaryota</taxon>
        <taxon>Metazoa</taxon>
        <taxon>Spiralia</taxon>
        <taxon>Lophotrochozoa</taxon>
        <taxon>Mollusca</taxon>
        <taxon>Bivalvia</taxon>
        <taxon>Autobranchia</taxon>
        <taxon>Pteriomorphia</taxon>
        <taxon>Ostreida</taxon>
        <taxon>Ostreoidea</taxon>
        <taxon>Ostreidae</taxon>
        <taxon>Crassostrea</taxon>
    </lineage>
</organism>
<dbReference type="RefSeq" id="XP_022338254.1">
    <property type="nucleotide sequence ID" value="XM_022482546.1"/>
</dbReference>
<name>A0A8B8EF09_CRAVI</name>
<protein>
    <submittedName>
        <fullName evidence="4">Cornifelin homolog</fullName>
    </submittedName>
</protein>
<evidence type="ECO:0000256" key="1">
    <source>
        <dbReference type="ARBA" id="ARBA00009024"/>
    </source>
</evidence>
<feature type="compositionally biased region" description="Low complexity" evidence="2">
    <location>
        <begin position="17"/>
        <end position="31"/>
    </location>
</feature>
<reference evidence="4" key="1">
    <citation type="submission" date="2025-08" db="UniProtKB">
        <authorList>
            <consortium name="RefSeq"/>
        </authorList>
    </citation>
    <scope>IDENTIFICATION</scope>
    <source>
        <tissue evidence="4">Whole sample</tissue>
    </source>
</reference>
<dbReference type="PANTHER" id="PTHR15907">
    <property type="entry name" value="DUF614 FAMILY PROTEIN-RELATED"/>
    <property type="match status" value="1"/>
</dbReference>